<evidence type="ECO:0000256" key="2">
    <source>
        <dbReference type="ARBA" id="ARBA00022645"/>
    </source>
</evidence>
<evidence type="ECO:0000256" key="4">
    <source>
        <dbReference type="ARBA" id="ARBA00022801"/>
    </source>
</evidence>
<dbReference type="EMBL" id="JASNWA010000011">
    <property type="protein sequence ID" value="KAK3166893.1"/>
    <property type="molecule type" value="Genomic_DNA"/>
</dbReference>
<dbReference type="GO" id="GO:0006508">
    <property type="term" value="P:proteolysis"/>
    <property type="evidence" value="ECO:0007669"/>
    <property type="project" value="UniProtKB-KW"/>
</dbReference>
<dbReference type="PROSITE" id="PS00131">
    <property type="entry name" value="CARBOXYPEPT_SER_SER"/>
    <property type="match status" value="1"/>
</dbReference>
<keyword evidence="5" id="KW-0325">Glycoprotein</keyword>
<keyword evidence="4 6" id="KW-0378">Hydrolase</keyword>
<dbReference type="SUPFAM" id="SSF53474">
    <property type="entry name" value="alpha/beta-Hydrolases"/>
    <property type="match status" value="1"/>
</dbReference>
<accession>A0AAD9YY84</accession>
<evidence type="ECO:0000313" key="7">
    <source>
        <dbReference type="EMBL" id="KAK3166893.1"/>
    </source>
</evidence>
<feature type="chain" id="PRO_5041772424" description="Carboxypeptidase" evidence="6">
    <location>
        <begin position="25"/>
        <end position="602"/>
    </location>
</feature>
<feature type="signal peptide" evidence="6">
    <location>
        <begin position="1"/>
        <end position="24"/>
    </location>
</feature>
<dbReference type="PRINTS" id="PR00724">
    <property type="entry name" value="CRBOXYPTASEC"/>
</dbReference>
<sequence length="602" mass="65954">MFLRSLKSASLALGLLSSSFTTEAFPSLEPRQVPANATGVNTIKSPTGVTIRYKEPGKEGVCETTPGVGSYAGYVDLAPDSHTFFWFFEARHNPETAPLTLWLNGGPGSDSLIGLFQELGPCNVTQNLTTVVNENSWSEVSNLLFISQPLGTGFSYAEEEAGSLNPFTGEVENSTYGVTGEWPYDSSSIGTTDMAAMAAWHILQGFLSALPQLDGNVKNKTFNLWTESYGGHYGPVFYNYFYEQNALIANGTANGTELIFDTLGIGNGIISESIQAPYYPEFAVNNTYGIKAVNDTVYEYMKFACYMIGGCLDLCAQCEQVNRSTDVGQQYCFQATDQCRTNVESPYYMYSGRGVYDIRHPYVDPTPPTYFAKYLNLPNVQNALGVNLNYTESNNDVYYAFQKSGDFSYPNFLTDLEMILNNSVRVAMYHGDADYICNWFGGQAVSLAVNYTHSAEFRAADYAPFVVDGTEYGEVRQYGNFSFLRIYEAGHEVPFYQPLASLEMFKRVLDNVDLATGEEALTGMYETNGTANATYTEPYVAIPSVTGSEAAPSYTAAITNPITSVPVESVATVSSASSAASASTTEAEEYARWVRREIDLSG</sequence>
<keyword evidence="8" id="KW-1185">Reference proteome</keyword>
<keyword evidence="3 6" id="KW-0645">Protease</keyword>
<dbReference type="GO" id="GO:0000324">
    <property type="term" value="C:fungal-type vacuole"/>
    <property type="evidence" value="ECO:0007669"/>
    <property type="project" value="TreeGrafter"/>
</dbReference>
<dbReference type="EC" id="3.4.16.-" evidence="6"/>
<dbReference type="InterPro" id="IPR018202">
    <property type="entry name" value="Ser_caboxypep_ser_AS"/>
</dbReference>
<evidence type="ECO:0000256" key="3">
    <source>
        <dbReference type="ARBA" id="ARBA00022670"/>
    </source>
</evidence>
<evidence type="ECO:0000256" key="1">
    <source>
        <dbReference type="ARBA" id="ARBA00009431"/>
    </source>
</evidence>
<dbReference type="PANTHER" id="PTHR11802">
    <property type="entry name" value="SERINE PROTEASE FAMILY S10 SERINE CARBOXYPEPTIDASE"/>
    <property type="match status" value="1"/>
</dbReference>
<dbReference type="GO" id="GO:0004185">
    <property type="term" value="F:serine-type carboxypeptidase activity"/>
    <property type="evidence" value="ECO:0007669"/>
    <property type="project" value="UniProtKB-UniRule"/>
</dbReference>
<dbReference type="Proteomes" id="UP001276659">
    <property type="component" value="Unassembled WGS sequence"/>
</dbReference>
<dbReference type="Pfam" id="PF00450">
    <property type="entry name" value="Peptidase_S10"/>
    <property type="match status" value="1"/>
</dbReference>
<keyword evidence="2 6" id="KW-0121">Carboxypeptidase</keyword>
<evidence type="ECO:0000313" key="8">
    <source>
        <dbReference type="Proteomes" id="UP001276659"/>
    </source>
</evidence>
<dbReference type="AlphaFoldDB" id="A0AAD9YY84"/>
<dbReference type="InterPro" id="IPR001563">
    <property type="entry name" value="Peptidase_S10"/>
</dbReference>
<proteinExistence type="inferred from homology"/>
<keyword evidence="6" id="KW-0732">Signal</keyword>
<dbReference type="Gene3D" id="3.40.50.1820">
    <property type="entry name" value="alpha/beta hydrolase"/>
    <property type="match status" value="1"/>
</dbReference>
<protein>
    <recommendedName>
        <fullName evidence="6">Carboxypeptidase</fullName>
        <ecNumber evidence="6">3.4.16.-</ecNumber>
    </recommendedName>
</protein>
<dbReference type="InterPro" id="IPR029058">
    <property type="entry name" value="AB_hydrolase_fold"/>
</dbReference>
<evidence type="ECO:0000256" key="6">
    <source>
        <dbReference type="RuleBase" id="RU361156"/>
    </source>
</evidence>
<comment type="similarity">
    <text evidence="1 6">Belongs to the peptidase S10 family.</text>
</comment>
<name>A0AAD9YY84_9LECA</name>
<comment type="caution">
    <text evidence="7">The sequence shown here is derived from an EMBL/GenBank/DDBJ whole genome shotgun (WGS) entry which is preliminary data.</text>
</comment>
<reference evidence="7" key="1">
    <citation type="submission" date="2022-11" db="EMBL/GenBank/DDBJ databases">
        <title>Chromosomal genome sequence assembly and mating type (MAT) locus characterization of the leprose asexual lichenized fungus Lepraria neglecta (Nyl.) Erichsen.</title>
        <authorList>
            <person name="Allen J.L."/>
            <person name="Pfeffer B."/>
        </authorList>
    </citation>
    <scope>NUCLEOTIDE SEQUENCE</scope>
    <source>
        <strain evidence="7">Allen 5258</strain>
    </source>
</reference>
<organism evidence="7 8">
    <name type="scientific">Lepraria neglecta</name>
    <dbReference type="NCBI Taxonomy" id="209136"/>
    <lineage>
        <taxon>Eukaryota</taxon>
        <taxon>Fungi</taxon>
        <taxon>Dikarya</taxon>
        <taxon>Ascomycota</taxon>
        <taxon>Pezizomycotina</taxon>
        <taxon>Lecanoromycetes</taxon>
        <taxon>OSLEUM clade</taxon>
        <taxon>Lecanoromycetidae</taxon>
        <taxon>Lecanorales</taxon>
        <taxon>Lecanorineae</taxon>
        <taxon>Stereocaulaceae</taxon>
        <taxon>Lepraria</taxon>
    </lineage>
</organism>
<evidence type="ECO:0000256" key="5">
    <source>
        <dbReference type="ARBA" id="ARBA00023180"/>
    </source>
</evidence>
<gene>
    <name evidence="7" type="ORF">OEA41_010018</name>
</gene>
<dbReference type="PANTHER" id="PTHR11802:SF131">
    <property type="entry name" value="CARBOXYPEPTIDASE"/>
    <property type="match status" value="1"/>
</dbReference>